<reference evidence="2 3" key="1">
    <citation type="submission" date="2015-04" db="EMBL/GenBank/DDBJ databases">
        <authorList>
            <person name="Syromyatnikov M.Y."/>
            <person name="Popov V.N."/>
        </authorList>
    </citation>
    <scope>NUCLEOTIDE SEQUENCE [LARGE SCALE GENOMIC DNA]</scope>
</reference>
<dbReference type="Proteomes" id="UP000183832">
    <property type="component" value="Unassembled WGS sequence"/>
</dbReference>
<organism evidence="2 3">
    <name type="scientific">Clunio marinus</name>
    <dbReference type="NCBI Taxonomy" id="568069"/>
    <lineage>
        <taxon>Eukaryota</taxon>
        <taxon>Metazoa</taxon>
        <taxon>Ecdysozoa</taxon>
        <taxon>Arthropoda</taxon>
        <taxon>Hexapoda</taxon>
        <taxon>Insecta</taxon>
        <taxon>Pterygota</taxon>
        <taxon>Neoptera</taxon>
        <taxon>Endopterygota</taxon>
        <taxon>Diptera</taxon>
        <taxon>Nematocera</taxon>
        <taxon>Chironomoidea</taxon>
        <taxon>Chironomidae</taxon>
        <taxon>Clunio</taxon>
    </lineage>
</organism>
<gene>
    <name evidence="2" type="ORF">CLUMA_CG006131</name>
</gene>
<sequence length="83" mass="9733">MSVVEKAFSCARSTDESTNNSMNTANKKEHRRRESIKVVLLSGGKIKERKKCWQMVGREYLNENKVEQKRFPFEGTLTWVFYA</sequence>
<proteinExistence type="predicted"/>
<evidence type="ECO:0000313" key="2">
    <source>
        <dbReference type="EMBL" id="CRK92580.1"/>
    </source>
</evidence>
<name>A0A1J1HZ26_9DIPT</name>
<feature type="region of interest" description="Disordered" evidence="1">
    <location>
        <begin position="1"/>
        <end position="31"/>
    </location>
</feature>
<evidence type="ECO:0000313" key="3">
    <source>
        <dbReference type="Proteomes" id="UP000183832"/>
    </source>
</evidence>
<dbReference type="EMBL" id="CVRI01000031">
    <property type="protein sequence ID" value="CRK92580.1"/>
    <property type="molecule type" value="Genomic_DNA"/>
</dbReference>
<keyword evidence="3" id="KW-1185">Reference proteome</keyword>
<dbReference type="AlphaFoldDB" id="A0A1J1HZ26"/>
<accession>A0A1J1HZ26</accession>
<protein>
    <submittedName>
        <fullName evidence="2">CLUMA_CG006131, isoform A</fullName>
    </submittedName>
</protein>
<evidence type="ECO:0000256" key="1">
    <source>
        <dbReference type="SAM" id="MobiDB-lite"/>
    </source>
</evidence>
<feature type="compositionally biased region" description="Polar residues" evidence="1">
    <location>
        <begin position="16"/>
        <end position="25"/>
    </location>
</feature>